<organism evidence="3 4">
    <name type="scientific">Oikopleura dioica</name>
    <name type="common">Tunicate</name>
    <dbReference type="NCBI Taxonomy" id="34765"/>
    <lineage>
        <taxon>Eukaryota</taxon>
        <taxon>Metazoa</taxon>
        <taxon>Chordata</taxon>
        <taxon>Tunicata</taxon>
        <taxon>Appendicularia</taxon>
        <taxon>Copelata</taxon>
        <taxon>Oikopleuridae</taxon>
        <taxon>Oikopleura</taxon>
    </lineage>
</organism>
<feature type="coiled-coil region" evidence="1">
    <location>
        <begin position="27"/>
        <end position="55"/>
    </location>
</feature>
<reference evidence="3 4" key="1">
    <citation type="submission" date="2021-04" db="EMBL/GenBank/DDBJ databases">
        <authorList>
            <person name="Bliznina A."/>
        </authorList>
    </citation>
    <scope>NUCLEOTIDE SEQUENCE [LARGE SCALE GENOMIC DNA]</scope>
</reference>
<gene>
    <name evidence="3" type="ORF">OKIOD_LOCUS12588</name>
</gene>
<evidence type="ECO:0000313" key="4">
    <source>
        <dbReference type="Proteomes" id="UP001158576"/>
    </source>
</evidence>
<evidence type="ECO:0000313" key="3">
    <source>
        <dbReference type="EMBL" id="CAG5108494.1"/>
    </source>
</evidence>
<protein>
    <submittedName>
        <fullName evidence="3">Oidioi.mRNA.OKI2018_I69.chr1.g3823.t1.cds</fullName>
    </submittedName>
</protein>
<evidence type="ECO:0000256" key="1">
    <source>
        <dbReference type="SAM" id="Coils"/>
    </source>
</evidence>
<accession>A0ABN7SVW2</accession>
<name>A0ABN7SVW2_OIKDI</name>
<dbReference type="Proteomes" id="UP001158576">
    <property type="component" value="Chromosome 1"/>
</dbReference>
<feature type="region of interest" description="Disordered" evidence="2">
    <location>
        <begin position="1"/>
        <end position="20"/>
    </location>
</feature>
<evidence type="ECO:0000256" key="2">
    <source>
        <dbReference type="SAM" id="MobiDB-lite"/>
    </source>
</evidence>
<sequence>MMKSFEPDPSSLHHVTEESIAEERKIVEEERQKRIKFLEEKQEALEKILAVVENYPSVDEILTGSEGLKHVEVEDNLNQISAKTSSGAYKNIEREIERIIDQLEVLDSFSDEEEFDESDGYFDLSQIETIIRKSEDILSTKISHPLDSIDGKTMVYDKFDAIRDEIDNGAESYDSDLLYESRIEAIENLATDYPEMTFSTIANKSTQTPIPKSKAKEMVATSLIDKIPAEKAMDSAKQLAEKLDIRGKLTSLFSGLTEKLSAFAAKIGADKILASAELEALLVDKEDFSANFHLNPDVFVQTIDQFELDWTLFREFGTQVTDDLKLNDVL</sequence>
<keyword evidence="1" id="KW-0175">Coiled coil</keyword>
<dbReference type="EMBL" id="OU015566">
    <property type="protein sequence ID" value="CAG5108494.1"/>
    <property type="molecule type" value="Genomic_DNA"/>
</dbReference>
<proteinExistence type="predicted"/>
<keyword evidence="4" id="KW-1185">Reference proteome</keyword>